<feature type="coiled-coil region" evidence="1">
    <location>
        <begin position="9"/>
        <end position="43"/>
    </location>
</feature>
<gene>
    <name evidence="2" type="ORF">LCGC14_0681260</name>
</gene>
<proteinExistence type="predicted"/>
<reference evidence="2" key="1">
    <citation type="journal article" date="2015" name="Nature">
        <title>Complex archaea that bridge the gap between prokaryotes and eukaryotes.</title>
        <authorList>
            <person name="Spang A."/>
            <person name="Saw J.H."/>
            <person name="Jorgensen S.L."/>
            <person name="Zaremba-Niedzwiedzka K."/>
            <person name="Martijn J."/>
            <person name="Lind A.E."/>
            <person name="van Eijk R."/>
            <person name="Schleper C."/>
            <person name="Guy L."/>
            <person name="Ettema T.J."/>
        </authorList>
    </citation>
    <scope>NUCLEOTIDE SEQUENCE</scope>
</reference>
<dbReference type="EMBL" id="LAZR01001377">
    <property type="protein sequence ID" value="KKN45616.1"/>
    <property type="molecule type" value="Genomic_DNA"/>
</dbReference>
<accession>A0A0F9T9G5</accession>
<comment type="caution">
    <text evidence="2">The sequence shown here is derived from an EMBL/GenBank/DDBJ whole genome shotgun (WGS) entry which is preliminary data.</text>
</comment>
<evidence type="ECO:0000256" key="1">
    <source>
        <dbReference type="SAM" id="Coils"/>
    </source>
</evidence>
<keyword evidence="1" id="KW-0175">Coiled coil</keyword>
<evidence type="ECO:0000313" key="2">
    <source>
        <dbReference type="EMBL" id="KKN45616.1"/>
    </source>
</evidence>
<name>A0A0F9T9G5_9ZZZZ</name>
<sequence>MSDNKMSALSQLYEQKGRLMTKLEIMQRELQEVNQQIFQLMNAAVKQPKIEENN</sequence>
<protein>
    <submittedName>
        <fullName evidence="2">Uncharacterized protein</fullName>
    </submittedName>
</protein>
<dbReference type="AlphaFoldDB" id="A0A0F9T9G5"/>
<organism evidence="2">
    <name type="scientific">marine sediment metagenome</name>
    <dbReference type="NCBI Taxonomy" id="412755"/>
    <lineage>
        <taxon>unclassified sequences</taxon>
        <taxon>metagenomes</taxon>
        <taxon>ecological metagenomes</taxon>
    </lineage>
</organism>